<feature type="region of interest" description="Disordered" evidence="1">
    <location>
        <begin position="83"/>
        <end position="105"/>
    </location>
</feature>
<name>A0A1R1YA29_9FUNG</name>
<proteinExistence type="predicted"/>
<evidence type="ECO:0000313" key="2">
    <source>
        <dbReference type="EMBL" id="OMJ23695.1"/>
    </source>
</evidence>
<evidence type="ECO:0000313" key="3">
    <source>
        <dbReference type="Proteomes" id="UP000187283"/>
    </source>
</evidence>
<dbReference type="Proteomes" id="UP000187283">
    <property type="component" value="Unassembled WGS sequence"/>
</dbReference>
<protein>
    <submittedName>
        <fullName evidence="2">Uncharacterized protein</fullName>
    </submittedName>
</protein>
<gene>
    <name evidence="2" type="ORF">AYI70_g2088</name>
</gene>
<reference evidence="2 3" key="1">
    <citation type="submission" date="2017-01" db="EMBL/GenBank/DDBJ databases">
        <authorList>
            <person name="Mah S.A."/>
            <person name="Swanson W.J."/>
            <person name="Moy G.W."/>
            <person name="Vacquier V.D."/>
        </authorList>
    </citation>
    <scope>NUCLEOTIDE SEQUENCE [LARGE SCALE GENOMIC DNA]</scope>
    <source>
        <strain evidence="2 3">GSMNP</strain>
    </source>
</reference>
<keyword evidence="3" id="KW-1185">Reference proteome</keyword>
<accession>A0A1R1YA29</accession>
<sequence>MNGFNMPGYGGFGCGYPMYNPYGNPYGFGQAPQFGYGCGFGQASQFGYGCGQAPQFGYGCGQAPQFGYGYGFAQAPQPIAQPAAESNESIISAEKPKKPETDTILDNILSGL</sequence>
<evidence type="ECO:0000256" key="1">
    <source>
        <dbReference type="SAM" id="MobiDB-lite"/>
    </source>
</evidence>
<organism evidence="2 3">
    <name type="scientific">Smittium culicis</name>
    <dbReference type="NCBI Taxonomy" id="133412"/>
    <lineage>
        <taxon>Eukaryota</taxon>
        <taxon>Fungi</taxon>
        <taxon>Fungi incertae sedis</taxon>
        <taxon>Zoopagomycota</taxon>
        <taxon>Kickxellomycotina</taxon>
        <taxon>Harpellomycetes</taxon>
        <taxon>Harpellales</taxon>
        <taxon>Legeriomycetaceae</taxon>
        <taxon>Smittium</taxon>
    </lineage>
</organism>
<dbReference type="AlphaFoldDB" id="A0A1R1YA29"/>
<dbReference type="EMBL" id="LSSN01000488">
    <property type="protein sequence ID" value="OMJ23695.1"/>
    <property type="molecule type" value="Genomic_DNA"/>
</dbReference>
<comment type="caution">
    <text evidence="2">The sequence shown here is derived from an EMBL/GenBank/DDBJ whole genome shotgun (WGS) entry which is preliminary data.</text>
</comment>